<keyword evidence="2" id="KW-1185">Reference proteome</keyword>
<reference evidence="1 2" key="1">
    <citation type="submission" date="2017-10" db="EMBL/GenBank/DDBJ databases">
        <authorList>
            <person name="Banno H."/>
            <person name="Chua N.-H."/>
        </authorList>
    </citation>
    <scope>NUCLEOTIDE SEQUENCE [LARGE SCALE GENOMIC DNA]</scope>
    <source>
        <strain evidence="1 2">YW11</strain>
    </source>
</reference>
<proteinExistence type="predicted"/>
<accession>A0A2C7A6G3</accession>
<name>A0A2C7A6G3_9PROT</name>
<evidence type="ECO:0000313" key="1">
    <source>
        <dbReference type="EMBL" id="PHK93203.1"/>
    </source>
</evidence>
<comment type="caution">
    <text evidence="1">The sequence shown here is derived from an EMBL/GenBank/DDBJ whole genome shotgun (WGS) entry which is preliminary data.</text>
</comment>
<protein>
    <submittedName>
        <fullName evidence="1">Uncharacterized protein</fullName>
    </submittedName>
</protein>
<dbReference type="Proteomes" id="UP000223527">
    <property type="component" value="Unassembled WGS sequence"/>
</dbReference>
<sequence length="161" mass="18821">MRDIESQIEKILQLHDVFVREQLPLRRGSAPLTRWSYDARLPNLYFPEAYEPEFSKEQVKRWVNQDGRIRGSLAIDRNVQYDFVIEIVSFITDAARQSFSLKVNGQTYNWLSVAQDRFWTIVLEDPQASTLDFELSIDPAARAEGESVSFAFSHIDIRQRH</sequence>
<organism evidence="1 2">
    <name type="scientific">Teichococcus rhizosphaerae</name>
    <dbReference type="NCBI Taxonomy" id="1335062"/>
    <lineage>
        <taxon>Bacteria</taxon>
        <taxon>Pseudomonadati</taxon>
        <taxon>Pseudomonadota</taxon>
        <taxon>Alphaproteobacteria</taxon>
        <taxon>Acetobacterales</taxon>
        <taxon>Roseomonadaceae</taxon>
        <taxon>Roseomonas</taxon>
    </lineage>
</organism>
<dbReference type="EMBL" id="PDNU01000060">
    <property type="protein sequence ID" value="PHK93203.1"/>
    <property type="molecule type" value="Genomic_DNA"/>
</dbReference>
<dbReference type="AlphaFoldDB" id="A0A2C7A6G3"/>
<gene>
    <name evidence="1" type="ORF">CR162_19860</name>
</gene>
<evidence type="ECO:0000313" key="2">
    <source>
        <dbReference type="Proteomes" id="UP000223527"/>
    </source>
</evidence>